<proteinExistence type="predicted"/>
<reference evidence="2 4" key="2">
    <citation type="submission" date="2019-10" db="EMBL/GenBank/DDBJ databases">
        <authorList>
            <person name="Karimi E."/>
        </authorList>
    </citation>
    <scope>NUCLEOTIDE SEQUENCE [LARGE SCALE GENOMIC DNA]</scope>
    <source>
        <strain evidence="2">Bacillus sp. 71</strain>
    </source>
</reference>
<reference evidence="1 3" key="1">
    <citation type="submission" date="2016-12" db="EMBL/GenBank/DDBJ databases">
        <title>Genome Sequences of Twelve Sporeforming Bacillus Species Isolated from Foods.</title>
        <authorList>
            <person name="De Jong A."/>
            <person name="Holsappel S."/>
            <person name="Kuipers O.P."/>
        </authorList>
    </citation>
    <scope>NUCLEOTIDE SEQUENCE [LARGE SCALE GENOMIC DNA]</scope>
    <source>
        <strain evidence="1 3">S3E15</strain>
    </source>
</reference>
<accession>A0A653VW66</accession>
<evidence type="ECO:0000313" key="3">
    <source>
        <dbReference type="Proteomes" id="UP000194131"/>
    </source>
</evidence>
<accession>A0A0A0WUD3</accession>
<dbReference type="EMBL" id="CABWMC010000014">
    <property type="protein sequence ID" value="VXC09814.1"/>
    <property type="molecule type" value="Genomic_DNA"/>
</dbReference>
<accession>A0A1X6PTX0</accession>
<evidence type="ECO:0000313" key="2">
    <source>
        <dbReference type="EMBL" id="VXC09814.1"/>
    </source>
</evidence>
<protein>
    <submittedName>
        <fullName evidence="2">Uncharacterized protein</fullName>
    </submittedName>
</protein>
<dbReference type="KEGG" id="bww:bwei_5258"/>
<dbReference type="AlphaFoldDB" id="A0A0A0WUD3"/>
<dbReference type="EMBL" id="MRWU01000009">
    <property type="protein sequence ID" value="OSX91874.1"/>
    <property type="molecule type" value="Genomic_DNA"/>
</dbReference>
<evidence type="ECO:0000313" key="4">
    <source>
        <dbReference type="Proteomes" id="UP000437562"/>
    </source>
</evidence>
<sequence length="39" mass="4689">MSIVEKMLSIYYKYMKQTGTVAQHFHNMQRKVRKGVTVR</sequence>
<evidence type="ECO:0000313" key="1">
    <source>
        <dbReference type="EMBL" id="OSX91874.1"/>
    </source>
</evidence>
<organism evidence="2 4">
    <name type="scientific">Bacillus mycoides</name>
    <dbReference type="NCBI Taxonomy" id="1405"/>
    <lineage>
        <taxon>Bacteria</taxon>
        <taxon>Bacillati</taxon>
        <taxon>Bacillota</taxon>
        <taxon>Bacilli</taxon>
        <taxon>Bacillales</taxon>
        <taxon>Bacillaceae</taxon>
        <taxon>Bacillus</taxon>
        <taxon>Bacillus cereus group</taxon>
    </lineage>
</organism>
<dbReference type="Proteomes" id="UP000194131">
    <property type="component" value="Unassembled WGS sequence"/>
</dbReference>
<dbReference type="Proteomes" id="UP000437562">
    <property type="component" value="Unassembled WGS sequence"/>
</dbReference>
<gene>
    <name evidence="2" type="ORF">BACI71_210154</name>
    <name evidence="1" type="ORF">S3E15_05897</name>
</gene>
<name>A0A0A0WUD3_BACMY</name>